<keyword evidence="4" id="KW-0812">Transmembrane</keyword>
<name>A0A8J3F5F3_9BURK</name>
<dbReference type="EMBL" id="BMDP01000002">
    <property type="protein sequence ID" value="GGI54004.1"/>
    <property type="molecule type" value="Genomic_DNA"/>
</dbReference>
<reference evidence="5" key="1">
    <citation type="journal article" date="2014" name="Int. J. Syst. Evol. Microbiol.">
        <title>Complete genome sequence of Corynebacterium casei LMG S-19264T (=DSM 44701T), isolated from a smear-ripened cheese.</title>
        <authorList>
            <consortium name="US DOE Joint Genome Institute (JGI-PGF)"/>
            <person name="Walter F."/>
            <person name="Albersmeier A."/>
            <person name="Kalinowski J."/>
            <person name="Ruckert C."/>
        </authorList>
    </citation>
    <scope>NUCLEOTIDE SEQUENCE</scope>
    <source>
        <strain evidence="5">CCM 7664</strain>
    </source>
</reference>
<reference evidence="5" key="2">
    <citation type="submission" date="2020-09" db="EMBL/GenBank/DDBJ databases">
        <authorList>
            <person name="Sun Q."/>
            <person name="Sedlacek I."/>
        </authorList>
    </citation>
    <scope>NUCLEOTIDE SEQUENCE</scope>
    <source>
        <strain evidence="5">CCM 7664</strain>
    </source>
</reference>
<feature type="transmembrane region" description="Helical" evidence="4">
    <location>
        <begin position="6"/>
        <end position="31"/>
    </location>
</feature>
<dbReference type="Gene3D" id="3.90.550.10">
    <property type="entry name" value="Spore Coat Polysaccharide Biosynthesis Protein SpsA, Chain A"/>
    <property type="match status" value="1"/>
</dbReference>
<dbReference type="Proteomes" id="UP000627205">
    <property type="component" value="Unassembled WGS sequence"/>
</dbReference>
<evidence type="ECO:0000256" key="3">
    <source>
        <dbReference type="ARBA" id="ARBA00022679"/>
    </source>
</evidence>
<dbReference type="PANTHER" id="PTHR43630:SF1">
    <property type="entry name" value="POLY-BETA-1,6-N-ACETYL-D-GLUCOSAMINE SYNTHASE"/>
    <property type="match status" value="1"/>
</dbReference>
<feature type="transmembrane region" description="Helical" evidence="4">
    <location>
        <begin position="371"/>
        <end position="404"/>
    </location>
</feature>
<accession>A0A8J3F5F3</accession>
<keyword evidence="6" id="KW-1185">Reference proteome</keyword>
<organism evidence="5 6">
    <name type="scientific">Oxalicibacterium solurbis</name>
    <dbReference type="NCBI Taxonomy" id="69280"/>
    <lineage>
        <taxon>Bacteria</taxon>
        <taxon>Pseudomonadati</taxon>
        <taxon>Pseudomonadota</taxon>
        <taxon>Betaproteobacteria</taxon>
        <taxon>Burkholderiales</taxon>
        <taxon>Oxalobacteraceae</taxon>
        <taxon>Oxalicibacterium</taxon>
    </lineage>
</organism>
<protein>
    <submittedName>
        <fullName evidence="5">Glycosyl transferase family 2</fullName>
    </submittedName>
</protein>
<feature type="transmembrane region" description="Helical" evidence="4">
    <location>
        <begin position="416"/>
        <end position="437"/>
    </location>
</feature>
<proteinExistence type="inferred from homology"/>
<gene>
    <name evidence="5" type="ORF">GCM10011430_11780</name>
</gene>
<evidence type="ECO:0000256" key="2">
    <source>
        <dbReference type="ARBA" id="ARBA00022676"/>
    </source>
</evidence>
<keyword evidence="2" id="KW-0328">Glycosyltransferase</keyword>
<dbReference type="AlphaFoldDB" id="A0A8J3F5F3"/>
<evidence type="ECO:0000256" key="1">
    <source>
        <dbReference type="ARBA" id="ARBA00006739"/>
    </source>
</evidence>
<keyword evidence="4" id="KW-0472">Membrane</keyword>
<dbReference type="SUPFAM" id="SSF53448">
    <property type="entry name" value="Nucleotide-diphospho-sugar transferases"/>
    <property type="match status" value="1"/>
</dbReference>
<dbReference type="RefSeq" id="WP_188420111.1">
    <property type="nucleotide sequence ID" value="NZ_BMDP01000002.1"/>
</dbReference>
<dbReference type="InterPro" id="IPR029044">
    <property type="entry name" value="Nucleotide-diphossugar_trans"/>
</dbReference>
<dbReference type="PANTHER" id="PTHR43630">
    <property type="entry name" value="POLY-BETA-1,6-N-ACETYL-D-GLUCOSAMINE SYNTHASE"/>
    <property type="match status" value="1"/>
</dbReference>
<evidence type="ECO:0000313" key="5">
    <source>
        <dbReference type="EMBL" id="GGI54004.1"/>
    </source>
</evidence>
<evidence type="ECO:0000313" key="6">
    <source>
        <dbReference type="Proteomes" id="UP000627205"/>
    </source>
</evidence>
<evidence type="ECO:0000256" key="4">
    <source>
        <dbReference type="SAM" id="Phobius"/>
    </source>
</evidence>
<keyword evidence="4" id="KW-1133">Transmembrane helix</keyword>
<sequence>MSVHLWTSWLASAILTYFLLSRVGNLLLNLLSIRKLRDIERERLLADLPQLHSGLEQPISVLLPLQGKDKSAAVATVQALLRLEHAAFELIVIHDGDNNGDTGGTMDALTQAFDLHPFPETYRMRIPTQAIRGIHRSTRHRNLRIIDKQSGGLADALNAGINTARHPLYCSVDTSMLLRRDCLQRLATPFINENGIVMTVAALHAANDAAIADGLFDKLVLPRRWLPRLQIIELLRNALFAPLGWSVCNAIPHAPSALALLRIDAAIQAGGYDTTAVDPQAELILRLQRTLRAQGRKHGLRFVAEPVCARNVAESWPDWSQQRAAWQHGLCDTLRRNRHWPPARAGLAGWLAWPFTLLCEAWGPLLETFGYLFMLIALVFGLLPMSVFCAFLTVAVGFGILLSLSGVLLEDMALRSYAASTNVATLALSAVVFNLGYVQLDAACRAMAMLQRPQNTQAG</sequence>
<keyword evidence="3 5" id="KW-0808">Transferase</keyword>
<dbReference type="GO" id="GO:0016757">
    <property type="term" value="F:glycosyltransferase activity"/>
    <property type="evidence" value="ECO:0007669"/>
    <property type="project" value="UniProtKB-KW"/>
</dbReference>
<comment type="similarity">
    <text evidence="1">Belongs to the glycosyltransferase 2 family.</text>
</comment>
<comment type="caution">
    <text evidence="5">The sequence shown here is derived from an EMBL/GenBank/DDBJ whole genome shotgun (WGS) entry which is preliminary data.</text>
</comment>